<evidence type="ECO:0000313" key="3">
    <source>
        <dbReference type="EMBL" id="CAF1579926.1"/>
    </source>
</evidence>
<dbReference type="PANTHER" id="PTHR11177">
    <property type="entry name" value="CHITINASE"/>
    <property type="match status" value="1"/>
</dbReference>
<proteinExistence type="predicted"/>
<dbReference type="GO" id="GO:0006032">
    <property type="term" value="P:chitin catabolic process"/>
    <property type="evidence" value="ECO:0007669"/>
    <property type="project" value="TreeGrafter"/>
</dbReference>
<dbReference type="InterPro" id="IPR001223">
    <property type="entry name" value="Glyco_hydro18_cat"/>
</dbReference>
<feature type="domain" description="GH18" evidence="2">
    <location>
        <begin position="1"/>
        <end position="131"/>
    </location>
</feature>
<dbReference type="InterPro" id="IPR050314">
    <property type="entry name" value="Glycosyl_Hydrlase_18"/>
</dbReference>
<dbReference type="Proteomes" id="UP000663829">
    <property type="component" value="Unassembled WGS sequence"/>
</dbReference>
<accession>A0A815Z4A5</accession>
<sequence>MRIPLFARTFLLARPDLNDLRSPITGNGTEGPFTRSAGFLSYFEVCLLQSDSDWKIRSVVPGAESQYMFKDKEWISFDTIESVRKRAAYVVANSLGGMFVWSLDMDDFNGSFCHKGPYPYIKNSLSLLPSTLVSYA</sequence>
<organism evidence="3 5">
    <name type="scientific">Didymodactylos carnosus</name>
    <dbReference type="NCBI Taxonomy" id="1234261"/>
    <lineage>
        <taxon>Eukaryota</taxon>
        <taxon>Metazoa</taxon>
        <taxon>Spiralia</taxon>
        <taxon>Gnathifera</taxon>
        <taxon>Rotifera</taxon>
        <taxon>Eurotatoria</taxon>
        <taxon>Bdelloidea</taxon>
        <taxon>Philodinida</taxon>
        <taxon>Philodinidae</taxon>
        <taxon>Didymodactylos</taxon>
    </lineage>
</organism>
<evidence type="ECO:0000313" key="5">
    <source>
        <dbReference type="Proteomes" id="UP000663829"/>
    </source>
</evidence>
<dbReference type="AlphaFoldDB" id="A0A815Z4A5"/>
<keyword evidence="5" id="KW-1185">Reference proteome</keyword>
<dbReference type="Gene3D" id="3.10.50.10">
    <property type="match status" value="1"/>
</dbReference>
<comment type="caution">
    <text evidence="3">The sequence shown here is derived from an EMBL/GenBank/DDBJ whole genome shotgun (WGS) entry which is preliminary data.</text>
</comment>
<dbReference type="GO" id="GO:0005576">
    <property type="term" value="C:extracellular region"/>
    <property type="evidence" value="ECO:0007669"/>
    <property type="project" value="TreeGrafter"/>
</dbReference>
<dbReference type="EMBL" id="CAJNOQ010031402">
    <property type="protein sequence ID" value="CAF1579926.1"/>
    <property type="molecule type" value="Genomic_DNA"/>
</dbReference>
<name>A0A815Z4A5_9BILA</name>
<dbReference type="InterPro" id="IPR029070">
    <property type="entry name" value="Chitinase_insertion_sf"/>
</dbReference>
<dbReference type="SUPFAM" id="SSF54556">
    <property type="entry name" value="Chitinase insertion domain"/>
    <property type="match status" value="1"/>
</dbReference>
<dbReference type="GO" id="GO:0008061">
    <property type="term" value="F:chitin binding"/>
    <property type="evidence" value="ECO:0007669"/>
    <property type="project" value="TreeGrafter"/>
</dbReference>
<evidence type="ECO:0000256" key="1">
    <source>
        <dbReference type="ARBA" id="ARBA00023157"/>
    </source>
</evidence>
<protein>
    <recommendedName>
        <fullName evidence="2">GH18 domain-containing protein</fullName>
    </recommendedName>
</protein>
<dbReference type="GO" id="GO:0005975">
    <property type="term" value="P:carbohydrate metabolic process"/>
    <property type="evidence" value="ECO:0007669"/>
    <property type="project" value="InterPro"/>
</dbReference>
<gene>
    <name evidence="3" type="ORF">GPM918_LOCUS41006</name>
    <name evidence="4" type="ORF">SRO942_LOCUS42008</name>
</gene>
<reference evidence="3" key="1">
    <citation type="submission" date="2021-02" db="EMBL/GenBank/DDBJ databases">
        <authorList>
            <person name="Nowell W R."/>
        </authorList>
    </citation>
    <scope>NUCLEOTIDE SEQUENCE</scope>
</reference>
<dbReference type="InterPro" id="IPR017853">
    <property type="entry name" value="GH"/>
</dbReference>
<keyword evidence="1" id="KW-1015">Disulfide bond</keyword>
<dbReference type="Proteomes" id="UP000681722">
    <property type="component" value="Unassembled WGS sequence"/>
</dbReference>
<dbReference type="SUPFAM" id="SSF51445">
    <property type="entry name" value="(Trans)glycosidases"/>
    <property type="match status" value="1"/>
</dbReference>
<dbReference type="PROSITE" id="PS51910">
    <property type="entry name" value="GH18_2"/>
    <property type="match status" value="1"/>
</dbReference>
<dbReference type="FunFam" id="3.10.50.10:FF:000001">
    <property type="entry name" value="Chitinase 3-like 1"/>
    <property type="match status" value="1"/>
</dbReference>
<dbReference type="EMBL" id="CAJOBC010097344">
    <property type="protein sequence ID" value="CAF4446817.1"/>
    <property type="molecule type" value="Genomic_DNA"/>
</dbReference>
<dbReference type="GO" id="GO:0004568">
    <property type="term" value="F:chitinase activity"/>
    <property type="evidence" value="ECO:0007669"/>
    <property type="project" value="TreeGrafter"/>
</dbReference>
<evidence type="ECO:0000259" key="2">
    <source>
        <dbReference type="PROSITE" id="PS51910"/>
    </source>
</evidence>
<dbReference type="Gene3D" id="3.20.20.80">
    <property type="entry name" value="Glycosidases"/>
    <property type="match status" value="1"/>
</dbReference>
<dbReference type="PANTHER" id="PTHR11177:SF317">
    <property type="entry name" value="CHITINASE 12-RELATED"/>
    <property type="match status" value="1"/>
</dbReference>
<dbReference type="OrthoDB" id="76388at2759"/>
<evidence type="ECO:0000313" key="4">
    <source>
        <dbReference type="EMBL" id="CAF4446817.1"/>
    </source>
</evidence>
<dbReference type="Pfam" id="PF00704">
    <property type="entry name" value="Glyco_hydro_18"/>
    <property type="match status" value="1"/>
</dbReference>